<dbReference type="Proteomes" id="UP000326340">
    <property type="component" value="Unassembled WGS sequence"/>
</dbReference>
<gene>
    <name evidence="1" type="ORF">CSHISOI_06979</name>
</gene>
<name>A0A5Q4BN89_9PEZI</name>
<reference evidence="1 2" key="1">
    <citation type="journal article" date="2019" name="Sci. Rep.">
        <title>Colletotrichum shisoi sp. nov., an anthracnose pathogen of Perilla frutescens in Japan: molecular phylogenetic, morphological and genomic evidence.</title>
        <authorList>
            <person name="Gan P."/>
            <person name="Tsushima A."/>
            <person name="Hiroyama R."/>
            <person name="Narusaka M."/>
            <person name="Takano Y."/>
            <person name="Narusaka Y."/>
            <person name="Kawaradani M."/>
            <person name="Damm U."/>
            <person name="Shirasu K."/>
        </authorList>
    </citation>
    <scope>NUCLEOTIDE SEQUENCE [LARGE SCALE GENOMIC DNA]</scope>
    <source>
        <strain evidence="1 2">PG-2018a</strain>
    </source>
</reference>
<evidence type="ECO:0000313" key="1">
    <source>
        <dbReference type="EMBL" id="TQN68460.1"/>
    </source>
</evidence>
<protein>
    <submittedName>
        <fullName evidence="1">Uncharacterized protein</fullName>
    </submittedName>
</protein>
<proteinExistence type="predicted"/>
<dbReference type="EMBL" id="PUHP01000695">
    <property type="protein sequence ID" value="TQN68460.1"/>
    <property type="molecule type" value="Genomic_DNA"/>
</dbReference>
<organism evidence="1 2">
    <name type="scientific">Colletotrichum shisoi</name>
    <dbReference type="NCBI Taxonomy" id="2078593"/>
    <lineage>
        <taxon>Eukaryota</taxon>
        <taxon>Fungi</taxon>
        <taxon>Dikarya</taxon>
        <taxon>Ascomycota</taxon>
        <taxon>Pezizomycotina</taxon>
        <taxon>Sordariomycetes</taxon>
        <taxon>Hypocreomycetidae</taxon>
        <taxon>Glomerellales</taxon>
        <taxon>Glomerellaceae</taxon>
        <taxon>Colletotrichum</taxon>
        <taxon>Colletotrichum destructivum species complex</taxon>
    </lineage>
</organism>
<sequence>MWPSSETGLVIAARLGNSSRHFVFLRNSTWPSLQLRDDRRVDRDASDSGLFFAVVWNEIGLCGIRVCVGREDRVRGIVQLEKRKRKQEENKSGSWWERKTPSSLGLDALSHRHPLRRELSPFWA</sequence>
<dbReference type="AlphaFoldDB" id="A0A5Q4BN89"/>
<evidence type="ECO:0000313" key="2">
    <source>
        <dbReference type="Proteomes" id="UP000326340"/>
    </source>
</evidence>
<accession>A0A5Q4BN89</accession>
<keyword evidence="2" id="KW-1185">Reference proteome</keyword>
<comment type="caution">
    <text evidence="1">The sequence shown here is derived from an EMBL/GenBank/DDBJ whole genome shotgun (WGS) entry which is preliminary data.</text>
</comment>